<evidence type="ECO:0000256" key="1">
    <source>
        <dbReference type="SAM" id="MobiDB-lite"/>
    </source>
</evidence>
<gene>
    <name evidence="3" type="ORF">PHY01_46390</name>
</gene>
<sequence>MASPTHAPPGDRSGRHRATKSIEIDRRRFLTYLVSGATLTVATYAGVEALAPSSASAAPIPSGPHPIDFQDLGDILIAAYRPTFNLMRLEVLENGKVRFELPRTDVGTGISTAMAMVIADEMDVPVENVEVPMSDARPELLFNMLTGGSCTLRALIPPVRALAAVARGRLVAAAANMLDVPPGTIRTLDGYAVDDEGRQIAFGDLSSVAAQLDLPLEDVPVKTSAEEIAHARAVLEAGASGVGMVDGAMVDDVHLRMAQALLDRADGRPARTHLRGPAHRSGPLCRPRTLCASP</sequence>
<feature type="region of interest" description="Disordered" evidence="1">
    <location>
        <begin position="1"/>
        <end position="20"/>
    </location>
</feature>
<dbReference type="RefSeq" id="WP_141281784.1">
    <property type="nucleotide sequence ID" value="NZ_BAAARZ010000028.1"/>
</dbReference>
<proteinExistence type="predicted"/>
<dbReference type="InterPro" id="IPR006311">
    <property type="entry name" value="TAT_signal"/>
</dbReference>
<dbReference type="PANTHER" id="PTHR47495:SF1">
    <property type="entry name" value="BLL3820 PROTEIN"/>
    <property type="match status" value="1"/>
</dbReference>
<accession>A0A4Y3WY23</accession>
<dbReference type="Gene3D" id="3.30.365.10">
    <property type="entry name" value="Aldehyde oxidase/xanthine dehydrogenase, molybdopterin binding domain"/>
    <property type="match status" value="1"/>
</dbReference>
<dbReference type="OrthoDB" id="5198300at2"/>
<comment type="caution">
    <text evidence="3">The sequence shown here is derived from an EMBL/GenBank/DDBJ whole genome shotgun (WGS) entry which is preliminary data.</text>
</comment>
<dbReference type="GO" id="GO:0016491">
    <property type="term" value="F:oxidoreductase activity"/>
    <property type="evidence" value="ECO:0007669"/>
    <property type="project" value="InterPro"/>
</dbReference>
<evidence type="ECO:0000259" key="2">
    <source>
        <dbReference type="Pfam" id="PF20256"/>
    </source>
</evidence>
<dbReference type="PROSITE" id="PS51318">
    <property type="entry name" value="TAT"/>
    <property type="match status" value="1"/>
</dbReference>
<dbReference type="Proteomes" id="UP000320338">
    <property type="component" value="Unassembled WGS sequence"/>
</dbReference>
<dbReference type="EMBL" id="BJNG01000043">
    <property type="protein sequence ID" value="GEC22356.1"/>
    <property type="molecule type" value="Genomic_DNA"/>
</dbReference>
<dbReference type="InterPro" id="IPR040442">
    <property type="entry name" value="Pyrv_kinase-like_dom_sf"/>
</dbReference>
<dbReference type="InterPro" id="IPR052516">
    <property type="entry name" value="N-heterocyclic_Hydroxylase"/>
</dbReference>
<dbReference type="PANTHER" id="PTHR47495">
    <property type="entry name" value="ALDEHYDE DEHYDROGENASE"/>
    <property type="match status" value="1"/>
</dbReference>
<name>A0A4Y3WY23_9PSEU</name>
<keyword evidence="4" id="KW-1185">Reference proteome</keyword>
<evidence type="ECO:0000313" key="4">
    <source>
        <dbReference type="Proteomes" id="UP000320338"/>
    </source>
</evidence>
<evidence type="ECO:0000313" key="3">
    <source>
        <dbReference type="EMBL" id="GEC22356.1"/>
    </source>
</evidence>
<dbReference type="AlphaFoldDB" id="A0A4Y3WY23"/>
<feature type="region of interest" description="Disordered" evidence="1">
    <location>
        <begin position="268"/>
        <end position="294"/>
    </location>
</feature>
<protein>
    <recommendedName>
        <fullName evidence="2">Aldehyde oxidase/xanthine dehydrogenase second molybdopterin binding domain-containing protein</fullName>
    </recommendedName>
</protein>
<dbReference type="Pfam" id="PF20256">
    <property type="entry name" value="MoCoBD_2"/>
    <property type="match status" value="1"/>
</dbReference>
<dbReference type="SUPFAM" id="SSF56003">
    <property type="entry name" value="Molybdenum cofactor-binding domain"/>
    <property type="match status" value="1"/>
</dbReference>
<reference evidence="3 4" key="1">
    <citation type="submission" date="2019-06" db="EMBL/GenBank/DDBJ databases">
        <title>Whole genome shotgun sequence of Pseudonocardia hydrocarbonoxydans NBRC 14498.</title>
        <authorList>
            <person name="Hosoyama A."/>
            <person name="Uohara A."/>
            <person name="Ohji S."/>
            <person name="Ichikawa N."/>
        </authorList>
    </citation>
    <scope>NUCLEOTIDE SEQUENCE [LARGE SCALE GENOMIC DNA]</scope>
    <source>
        <strain evidence="3 4">NBRC 14498</strain>
    </source>
</reference>
<dbReference type="InterPro" id="IPR046867">
    <property type="entry name" value="AldOxase/xan_DH_MoCoBD2"/>
</dbReference>
<dbReference type="Gene3D" id="3.20.20.60">
    <property type="entry name" value="Phosphoenolpyruvate-binding domains"/>
    <property type="match status" value="1"/>
</dbReference>
<feature type="domain" description="Aldehyde oxidase/xanthine dehydrogenase second molybdopterin binding" evidence="2">
    <location>
        <begin position="87"/>
        <end position="211"/>
    </location>
</feature>
<dbReference type="InterPro" id="IPR037165">
    <property type="entry name" value="AldOxase/xan_DH_Mopterin-bd_sf"/>
</dbReference>
<organism evidence="3 4">
    <name type="scientific">Pseudonocardia hydrocarbonoxydans</name>
    <dbReference type="NCBI Taxonomy" id="76726"/>
    <lineage>
        <taxon>Bacteria</taxon>
        <taxon>Bacillati</taxon>
        <taxon>Actinomycetota</taxon>
        <taxon>Actinomycetes</taxon>
        <taxon>Pseudonocardiales</taxon>
        <taxon>Pseudonocardiaceae</taxon>
        <taxon>Pseudonocardia</taxon>
    </lineage>
</organism>